<accession>A0A397TMT0</accession>
<keyword evidence="5" id="KW-0539">Nucleus</keyword>
<dbReference type="GO" id="GO:0010468">
    <property type="term" value="P:regulation of gene expression"/>
    <property type="evidence" value="ECO:0007669"/>
    <property type="project" value="UniProtKB-ARBA"/>
</dbReference>
<proteinExistence type="predicted"/>
<keyword evidence="2" id="KW-0678">Repressor</keyword>
<dbReference type="InterPro" id="IPR013907">
    <property type="entry name" value="Sds3"/>
</dbReference>
<organism evidence="7 8">
    <name type="scientific">Glomus cerebriforme</name>
    <dbReference type="NCBI Taxonomy" id="658196"/>
    <lineage>
        <taxon>Eukaryota</taxon>
        <taxon>Fungi</taxon>
        <taxon>Fungi incertae sedis</taxon>
        <taxon>Mucoromycota</taxon>
        <taxon>Glomeromycotina</taxon>
        <taxon>Glomeromycetes</taxon>
        <taxon>Glomerales</taxon>
        <taxon>Glomeraceae</taxon>
        <taxon>Glomus</taxon>
    </lineage>
</organism>
<evidence type="ECO:0000256" key="6">
    <source>
        <dbReference type="SAM" id="MobiDB-lite"/>
    </source>
</evidence>
<dbReference type="SMART" id="SM01401">
    <property type="entry name" value="Sds3"/>
    <property type="match status" value="1"/>
</dbReference>
<evidence type="ECO:0000256" key="4">
    <source>
        <dbReference type="ARBA" id="ARBA00023163"/>
    </source>
</evidence>
<evidence type="ECO:0000256" key="2">
    <source>
        <dbReference type="ARBA" id="ARBA00022491"/>
    </source>
</evidence>
<keyword evidence="8" id="KW-1185">Reference proteome</keyword>
<feature type="compositionally biased region" description="Low complexity" evidence="6">
    <location>
        <begin position="364"/>
        <end position="376"/>
    </location>
</feature>
<comment type="caution">
    <text evidence="7">The sequence shown here is derived from an EMBL/GenBank/DDBJ whole genome shotgun (WGS) entry which is preliminary data.</text>
</comment>
<protein>
    <recommendedName>
        <fullName evidence="9">Sds3-like-domain-containing protein</fullName>
    </recommendedName>
</protein>
<evidence type="ECO:0000313" key="7">
    <source>
        <dbReference type="EMBL" id="RIA99262.1"/>
    </source>
</evidence>
<evidence type="ECO:0000256" key="3">
    <source>
        <dbReference type="ARBA" id="ARBA00023015"/>
    </source>
</evidence>
<evidence type="ECO:0008006" key="9">
    <source>
        <dbReference type="Google" id="ProtNLM"/>
    </source>
</evidence>
<evidence type="ECO:0000256" key="1">
    <source>
        <dbReference type="ARBA" id="ARBA00004123"/>
    </source>
</evidence>
<feature type="compositionally biased region" description="Basic and acidic residues" evidence="6">
    <location>
        <begin position="391"/>
        <end position="402"/>
    </location>
</feature>
<dbReference type="Pfam" id="PF08598">
    <property type="entry name" value="Sds3"/>
    <property type="match status" value="1"/>
</dbReference>
<dbReference type="AlphaFoldDB" id="A0A397TMT0"/>
<feature type="compositionally biased region" description="Low complexity" evidence="6">
    <location>
        <begin position="49"/>
        <end position="66"/>
    </location>
</feature>
<keyword evidence="3" id="KW-0805">Transcription regulation</keyword>
<feature type="region of interest" description="Disordered" evidence="6">
    <location>
        <begin position="1"/>
        <end position="101"/>
    </location>
</feature>
<feature type="compositionally biased region" description="Basic residues" evidence="6">
    <location>
        <begin position="377"/>
        <end position="390"/>
    </location>
</feature>
<dbReference type="Proteomes" id="UP000265703">
    <property type="component" value="Unassembled WGS sequence"/>
</dbReference>
<gene>
    <name evidence="7" type="ORF">C1645_747748</name>
</gene>
<evidence type="ECO:0000313" key="8">
    <source>
        <dbReference type="Proteomes" id="UP000265703"/>
    </source>
</evidence>
<dbReference type="EMBL" id="QKYT01000006">
    <property type="protein sequence ID" value="RIA99262.1"/>
    <property type="molecule type" value="Genomic_DNA"/>
</dbReference>
<name>A0A397TMT0_9GLOM</name>
<dbReference type="GO" id="GO:0005654">
    <property type="term" value="C:nucleoplasm"/>
    <property type="evidence" value="ECO:0007669"/>
    <property type="project" value="UniProtKB-ARBA"/>
</dbReference>
<reference evidence="7 8" key="1">
    <citation type="submission" date="2018-06" db="EMBL/GenBank/DDBJ databases">
        <title>Comparative genomics reveals the genomic features of Rhizophagus irregularis, R. cerebriforme, R. diaphanum and Gigaspora rosea, and their symbiotic lifestyle signature.</title>
        <authorList>
            <person name="Morin E."/>
            <person name="San Clemente H."/>
            <person name="Chen E.C.H."/>
            <person name="De La Providencia I."/>
            <person name="Hainaut M."/>
            <person name="Kuo A."/>
            <person name="Kohler A."/>
            <person name="Murat C."/>
            <person name="Tang N."/>
            <person name="Roy S."/>
            <person name="Loubradou J."/>
            <person name="Henrissat B."/>
            <person name="Grigoriev I.V."/>
            <person name="Corradi N."/>
            <person name="Roux C."/>
            <person name="Martin F.M."/>
        </authorList>
    </citation>
    <scope>NUCLEOTIDE SEQUENCE [LARGE SCALE GENOMIC DNA]</scope>
    <source>
        <strain evidence="7 8">DAOM 227022</strain>
    </source>
</reference>
<feature type="compositionally biased region" description="Polar residues" evidence="6">
    <location>
        <begin position="24"/>
        <end position="33"/>
    </location>
</feature>
<sequence>MNHGSEITKMPASKSRKAPERPTTRASTKTAHTNGDFAVKQRLRSYPNAVTPSSTASPATTRASSVESAREANHRKASSRTSTRSCHNNKSDGVVTRRSILQKEHIEDTEIIFDSHSSDDEESTNIKRDYRKQKRRADEIVIQFKSLKERMFISRLNDLDEENNAIQEGLHPTLSKQMDEIEEKHRALTLRAEKRRDHHKNAIETVFAAQEKQIRDEFLNDRHRLRTMMIEELEMKKSQLKREYYKKPEDNLLDLVMKKIEGTPFDPNYKVVNKGSDIRISSPVYTRLQNGHPRTPKTNIDIQYSQLFNLSFHPTGINEEEMAEDLMAMQLRKPIRPQLPPPQPLQISSSSHIHSITTVQSHPNIISSTSNVSINSSRRKKEPRAKRLRRSNRESISETRRETPIILAPKEFPKASLREMPKVPKAIHRDISSELLREPPKEVPRILSPKEIVLHRESPREQVMREVIRPREPPRELSREISKDLSIDTPRNSIVDRWLAEGPEDNDSDQ</sequence>
<evidence type="ECO:0000256" key="5">
    <source>
        <dbReference type="ARBA" id="ARBA00023242"/>
    </source>
</evidence>
<dbReference type="PANTHER" id="PTHR21964">
    <property type="entry name" value="BREAST CANCER METASTASIS-SUPPRESSOR 1"/>
    <property type="match status" value="1"/>
</dbReference>
<keyword evidence="4" id="KW-0804">Transcription</keyword>
<feature type="region of interest" description="Disordered" evidence="6">
    <location>
        <begin position="358"/>
        <end position="402"/>
    </location>
</feature>
<dbReference type="OrthoDB" id="20886at2759"/>
<comment type="subcellular location">
    <subcellularLocation>
        <location evidence="1">Nucleus</location>
    </subcellularLocation>
</comment>
<feature type="compositionally biased region" description="Polar residues" evidence="6">
    <location>
        <begin position="79"/>
        <end position="88"/>
    </location>
</feature>